<dbReference type="NCBIfam" id="NF033579">
    <property type="entry name" value="transpos_IS5_2"/>
    <property type="match status" value="1"/>
</dbReference>
<dbReference type="Pfam" id="PF13737">
    <property type="entry name" value="DDE_Tnp_1_5"/>
    <property type="match status" value="1"/>
</dbReference>
<dbReference type="PANTHER" id="PTHR34631:SF3">
    <property type="entry name" value="ISSOD12 TRANSPOSASE TNPA_ISSOD12"/>
    <property type="match status" value="1"/>
</dbReference>
<evidence type="ECO:0000313" key="2">
    <source>
        <dbReference type="EMBL" id="SVE21245.1"/>
    </source>
</evidence>
<organism evidence="2">
    <name type="scientific">marine metagenome</name>
    <dbReference type="NCBI Taxonomy" id="408172"/>
    <lineage>
        <taxon>unclassified sequences</taxon>
        <taxon>metagenomes</taxon>
        <taxon>ecological metagenomes</taxon>
    </lineage>
</organism>
<protein>
    <recommendedName>
        <fullName evidence="1">Transposase DDE domain-containing protein</fullName>
    </recommendedName>
</protein>
<proteinExistence type="predicted"/>
<name>A0A383BPK6_9ZZZZ</name>
<evidence type="ECO:0000259" key="1">
    <source>
        <dbReference type="Pfam" id="PF13737"/>
    </source>
</evidence>
<dbReference type="PANTHER" id="PTHR34631">
    <property type="match status" value="1"/>
</dbReference>
<feature type="domain" description="Transposase DDE" evidence="1">
    <location>
        <begin position="22"/>
        <end position="132"/>
    </location>
</feature>
<gene>
    <name evidence="2" type="ORF">METZ01_LOCUS474099</name>
</gene>
<dbReference type="InterPro" id="IPR025668">
    <property type="entry name" value="Tnp_DDE_dom"/>
</dbReference>
<dbReference type="AlphaFoldDB" id="A0A383BPK6"/>
<reference evidence="2" key="1">
    <citation type="submission" date="2018-05" db="EMBL/GenBank/DDBJ databases">
        <authorList>
            <person name="Lanie J.A."/>
            <person name="Ng W.-L."/>
            <person name="Kazmierczak K.M."/>
            <person name="Andrzejewski T.M."/>
            <person name="Davidsen T.M."/>
            <person name="Wayne K.J."/>
            <person name="Tettelin H."/>
            <person name="Glass J.I."/>
            <person name="Rusch D."/>
            <person name="Podicherti R."/>
            <person name="Tsui H.-C.T."/>
            <person name="Winkler M.E."/>
        </authorList>
    </citation>
    <scope>NUCLEOTIDE SEQUENCE</scope>
</reference>
<sequence>MATPKKAVYPVKNWTAYDQALVQRGRLTVWLSEEAIDGWSYTGPTQRGAQFEYSDLAIETALTFRKLFHLPLRQTEGFIRSLLERMDLDLDAPDHTTLVRRQPGLTIDLPVHARTSPRDVVVDSTGLKVYGEGEWKTRQHGWSTRRPWRKLHLSFDADTG</sequence>
<dbReference type="InterPro" id="IPR053520">
    <property type="entry name" value="Transposase_Tn903"/>
</dbReference>
<dbReference type="InterPro" id="IPR053172">
    <property type="entry name" value="Tn903_transposase"/>
</dbReference>
<dbReference type="EMBL" id="UINC01201762">
    <property type="protein sequence ID" value="SVE21245.1"/>
    <property type="molecule type" value="Genomic_DNA"/>
</dbReference>
<accession>A0A383BPK6</accession>
<feature type="non-terminal residue" evidence="2">
    <location>
        <position position="160"/>
    </location>
</feature>